<reference evidence="4 5" key="1">
    <citation type="submission" date="2020-04" db="EMBL/GenBank/DDBJ databases">
        <title>Pseudomonas crami sp. nov., a novel proteolytic bacterial species isolated from cream.</title>
        <authorList>
            <person name="Hofmann K."/>
            <person name="Woller A."/>
            <person name="Huptas C."/>
            <person name="Wenning M."/>
            <person name="Scherer S."/>
            <person name="Doll E.V."/>
        </authorList>
    </citation>
    <scope>NUCLEOTIDE SEQUENCE [LARGE SCALE GENOMIC DNA]</scope>
    <source>
        <strain evidence="2 5">WS 5096</strain>
        <strain evidence="3 4">WS 5106</strain>
    </source>
</reference>
<evidence type="ECO:0000313" key="2">
    <source>
        <dbReference type="EMBL" id="MBC2379881.1"/>
    </source>
</evidence>
<protein>
    <submittedName>
        <fullName evidence="3">Uncharacterized protein</fullName>
    </submittedName>
</protein>
<dbReference type="RefSeq" id="WP_185704372.1">
    <property type="nucleotide sequence ID" value="NZ_JAAXCY010000001.1"/>
</dbReference>
<gene>
    <name evidence="2" type="ORF">HF209_02895</name>
    <name evidence="3" type="ORF">HF257_00730</name>
</gene>
<evidence type="ECO:0000256" key="1">
    <source>
        <dbReference type="SAM" id="MobiDB-lite"/>
    </source>
</evidence>
<dbReference type="AlphaFoldDB" id="A0A7X1DWM6"/>
<sequence>MNTLVALFTSFFTQLINLISDKKDKVIPDVSPKPEIKPRVVPEPEQPRPEVAAHIPGLSDKRKGAKPGNIWSGFRQGPDGNCVTVSAIKAAMYKFGQSPTDIFKEVRREGSGYRVTMRDDYVLTLTDRELAVGARGSRFVGPDAGMLKDAQFLFAVSAKRAHMENNDGTADRSFEAGVHSLNNGEDERGPGEGFLRLGLRKHMRRVSVRELANGQLGMCNRTGHSVAVINGREELWGKQGSAPTRGDAIALV</sequence>
<evidence type="ECO:0000313" key="3">
    <source>
        <dbReference type="EMBL" id="MBC2404514.1"/>
    </source>
</evidence>
<proteinExistence type="predicted"/>
<feature type="region of interest" description="Disordered" evidence="1">
    <location>
        <begin position="30"/>
        <end position="73"/>
    </location>
</feature>
<keyword evidence="5" id="KW-1185">Reference proteome</keyword>
<evidence type="ECO:0000313" key="5">
    <source>
        <dbReference type="Proteomes" id="UP000534677"/>
    </source>
</evidence>
<name>A0A7X1DWM6_9PSED</name>
<dbReference type="Proteomes" id="UP000520513">
    <property type="component" value="Unassembled WGS sequence"/>
</dbReference>
<accession>A0A7X1DWM6</accession>
<feature type="compositionally biased region" description="Basic and acidic residues" evidence="1">
    <location>
        <begin position="30"/>
        <end position="48"/>
    </location>
</feature>
<organism evidence="3 4">
    <name type="scientific">Pseudomonas cremoris</name>
    <dbReference type="NCBI Taxonomy" id="2724178"/>
    <lineage>
        <taxon>Bacteria</taxon>
        <taxon>Pseudomonadati</taxon>
        <taxon>Pseudomonadota</taxon>
        <taxon>Gammaproteobacteria</taxon>
        <taxon>Pseudomonadales</taxon>
        <taxon>Pseudomonadaceae</taxon>
        <taxon>Pseudomonas</taxon>
    </lineage>
</organism>
<comment type="caution">
    <text evidence="3">The sequence shown here is derived from an EMBL/GenBank/DDBJ whole genome shotgun (WGS) entry which is preliminary data.</text>
</comment>
<evidence type="ECO:0000313" key="4">
    <source>
        <dbReference type="Proteomes" id="UP000520513"/>
    </source>
</evidence>
<dbReference type="EMBL" id="JAAXCZ010000001">
    <property type="protein sequence ID" value="MBC2379881.1"/>
    <property type="molecule type" value="Genomic_DNA"/>
</dbReference>
<dbReference type="EMBL" id="JAAXCY010000001">
    <property type="protein sequence ID" value="MBC2404514.1"/>
    <property type="molecule type" value="Genomic_DNA"/>
</dbReference>
<dbReference type="Proteomes" id="UP000534677">
    <property type="component" value="Unassembled WGS sequence"/>
</dbReference>